<sequence>MHVVVFGGGGQCARHFARLRGEHEVTSVVRDDKHNADLEKLGATPAILSLETASAEDLAALLKERKADAVLFAAGAGAGSTEERTRTVDYQGAVKVYEACRLAGVKRFVMISSVDVRDRSKPVPAHYTEASRTMSDMAWGAIGMYLKAKYDAEKALHDTQLDYTVIRPGRLMDEPAGGAKVGALQIEATSRELVAKACWEVLAQPGTAGLTLDVMDGEGDLSKEVARCAEQRTDAWTG</sequence>
<gene>
    <name evidence="2" type="ORF">CC85DRAFT_244669</name>
</gene>
<feature type="domain" description="NAD(P)-binding" evidence="1">
    <location>
        <begin position="7"/>
        <end position="205"/>
    </location>
</feature>
<evidence type="ECO:0000313" key="2">
    <source>
        <dbReference type="EMBL" id="KLT43115.1"/>
    </source>
</evidence>
<dbReference type="STRING" id="879819.A0A0J0XPS2"/>
<dbReference type="EMBL" id="KQ087198">
    <property type="protein sequence ID" value="KLT43115.1"/>
    <property type="molecule type" value="Genomic_DNA"/>
</dbReference>
<dbReference type="SUPFAM" id="SSF51735">
    <property type="entry name" value="NAD(P)-binding Rossmann-fold domains"/>
    <property type="match status" value="1"/>
</dbReference>
<dbReference type="PANTHER" id="PTHR15020:SF50">
    <property type="entry name" value="UPF0659 PROTEIN YMR090W"/>
    <property type="match status" value="1"/>
</dbReference>
<dbReference type="OrthoDB" id="10254604at2759"/>
<organism evidence="2 3">
    <name type="scientific">Cutaneotrichosporon oleaginosum</name>
    <dbReference type="NCBI Taxonomy" id="879819"/>
    <lineage>
        <taxon>Eukaryota</taxon>
        <taxon>Fungi</taxon>
        <taxon>Dikarya</taxon>
        <taxon>Basidiomycota</taxon>
        <taxon>Agaricomycotina</taxon>
        <taxon>Tremellomycetes</taxon>
        <taxon>Trichosporonales</taxon>
        <taxon>Trichosporonaceae</taxon>
        <taxon>Cutaneotrichosporon</taxon>
    </lineage>
</organism>
<protein>
    <recommendedName>
        <fullName evidence="1">NAD(P)-binding domain-containing protein</fullName>
    </recommendedName>
</protein>
<dbReference type="Gene3D" id="3.40.50.720">
    <property type="entry name" value="NAD(P)-binding Rossmann-like Domain"/>
    <property type="match status" value="1"/>
</dbReference>
<accession>A0A0J0XPS2</accession>
<keyword evidence="3" id="KW-1185">Reference proteome</keyword>
<evidence type="ECO:0000313" key="3">
    <source>
        <dbReference type="Proteomes" id="UP000053611"/>
    </source>
</evidence>
<dbReference type="CDD" id="cd05243">
    <property type="entry name" value="SDR_a5"/>
    <property type="match status" value="1"/>
</dbReference>
<dbReference type="Proteomes" id="UP000053611">
    <property type="component" value="Unassembled WGS sequence"/>
</dbReference>
<reference evidence="2 3" key="1">
    <citation type="submission" date="2015-03" db="EMBL/GenBank/DDBJ databases">
        <title>Genomics and transcriptomics of the oil-accumulating basidiomycete yeast T. oleaginosus allow insights into substrate utilization and the diverse evolutionary trajectories of mating systems in fungi.</title>
        <authorList>
            <consortium name="DOE Joint Genome Institute"/>
            <person name="Kourist R."/>
            <person name="Kracht O."/>
            <person name="Bracharz F."/>
            <person name="Lipzen A."/>
            <person name="Nolan M."/>
            <person name="Ohm R."/>
            <person name="Grigoriev I."/>
            <person name="Sun S."/>
            <person name="Heitman J."/>
            <person name="Bruck T."/>
            <person name="Nowrousian M."/>
        </authorList>
    </citation>
    <scope>NUCLEOTIDE SEQUENCE [LARGE SCALE GENOMIC DNA]</scope>
    <source>
        <strain evidence="2 3">IBC0246</strain>
    </source>
</reference>
<name>A0A0J0XPS2_9TREE</name>
<dbReference type="RefSeq" id="XP_018279606.1">
    <property type="nucleotide sequence ID" value="XM_018420328.1"/>
</dbReference>
<dbReference type="InterPro" id="IPR016040">
    <property type="entry name" value="NAD(P)-bd_dom"/>
</dbReference>
<dbReference type="Pfam" id="PF13460">
    <property type="entry name" value="NAD_binding_10"/>
    <property type="match status" value="1"/>
</dbReference>
<dbReference type="InterPro" id="IPR036291">
    <property type="entry name" value="NAD(P)-bd_dom_sf"/>
</dbReference>
<dbReference type="GeneID" id="28980931"/>
<proteinExistence type="predicted"/>
<dbReference type="AlphaFoldDB" id="A0A0J0XPS2"/>
<dbReference type="PANTHER" id="PTHR15020">
    <property type="entry name" value="FLAVIN REDUCTASE-RELATED"/>
    <property type="match status" value="1"/>
</dbReference>
<evidence type="ECO:0000259" key="1">
    <source>
        <dbReference type="Pfam" id="PF13460"/>
    </source>
</evidence>